<feature type="active site" description="Nucleophile" evidence="14">
    <location>
        <position position="30"/>
    </location>
</feature>
<evidence type="ECO:0000256" key="10">
    <source>
        <dbReference type="ARBA" id="ARBA00023299"/>
    </source>
</evidence>
<dbReference type="SFLD" id="SFLDG01137">
    <property type="entry name" value="C1.6.1:_Phosphoserine_Phosphat"/>
    <property type="match status" value="1"/>
</dbReference>
<dbReference type="SFLD" id="SFLDG01136">
    <property type="entry name" value="C1.6:_Phosphoserine_Phosphatas"/>
    <property type="match status" value="1"/>
</dbReference>
<protein>
    <recommendedName>
        <fullName evidence="5">Phosphoserine phosphatase</fullName>
        <ecNumber evidence="4">3.1.3.3</ecNumber>
    </recommendedName>
    <alternativeName>
        <fullName evidence="11">O-phosphoserine phosphohydrolase</fullName>
    </alternativeName>
</protein>
<comment type="cofactor">
    <cofactor evidence="1">
        <name>Mg(2+)</name>
        <dbReference type="ChEBI" id="CHEBI:18420"/>
    </cofactor>
</comment>
<evidence type="ECO:0000256" key="6">
    <source>
        <dbReference type="ARBA" id="ARBA00022605"/>
    </source>
</evidence>
<dbReference type="InterPro" id="IPR004469">
    <property type="entry name" value="PSP"/>
</dbReference>
<dbReference type="InterPro" id="IPR023214">
    <property type="entry name" value="HAD_sf"/>
</dbReference>
<dbReference type="NCBIfam" id="TIGR01488">
    <property type="entry name" value="HAD-SF-IB"/>
    <property type="match status" value="1"/>
</dbReference>
<dbReference type="SFLD" id="SFLDF00029">
    <property type="entry name" value="phosphoserine_phosphatase"/>
    <property type="match status" value="1"/>
</dbReference>
<dbReference type="NCBIfam" id="TIGR00338">
    <property type="entry name" value="serB"/>
    <property type="match status" value="1"/>
</dbReference>
<evidence type="ECO:0000256" key="2">
    <source>
        <dbReference type="ARBA" id="ARBA00005135"/>
    </source>
</evidence>
<evidence type="ECO:0000256" key="3">
    <source>
        <dbReference type="ARBA" id="ARBA00009184"/>
    </source>
</evidence>
<dbReference type="InterPro" id="IPR050582">
    <property type="entry name" value="HAD-like_SerB"/>
</dbReference>
<evidence type="ECO:0000256" key="12">
    <source>
        <dbReference type="ARBA" id="ARBA00048138"/>
    </source>
</evidence>
<evidence type="ECO:0000256" key="5">
    <source>
        <dbReference type="ARBA" id="ARBA00015196"/>
    </source>
</evidence>
<dbReference type="GO" id="GO:0006564">
    <property type="term" value="P:L-serine biosynthetic process"/>
    <property type="evidence" value="ECO:0007669"/>
    <property type="project" value="UniProtKB-KW"/>
</dbReference>
<keyword evidence="9" id="KW-0460">Magnesium</keyword>
<evidence type="ECO:0000313" key="16">
    <source>
        <dbReference type="Proteomes" id="UP000494122"/>
    </source>
</evidence>
<dbReference type="EMBL" id="CADILE010000004">
    <property type="protein sequence ID" value="CAB3849185.1"/>
    <property type="molecule type" value="Genomic_DNA"/>
</dbReference>
<gene>
    <name evidence="15" type="primary">serB</name>
    <name evidence="15" type="ORF">LMG3328_01685</name>
</gene>
<dbReference type="GO" id="GO:0036424">
    <property type="term" value="F:L-phosphoserine phosphatase activity"/>
    <property type="evidence" value="ECO:0007669"/>
    <property type="project" value="InterPro"/>
</dbReference>
<proteinExistence type="inferred from homology"/>
<evidence type="ECO:0000313" key="15">
    <source>
        <dbReference type="EMBL" id="CAB3849185.1"/>
    </source>
</evidence>
<keyword evidence="10" id="KW-0718">Serine biosynthesis</keyword>
<comment type="pathway">
    <text evidence="2">Amino-acid biosynthesis; L-serine biosynthesis; L-serine from 3-phospho-D-glycerate: step 3/3.</text>
</comment>
<dbReference type="SFLD" id="SFLDS00003">
    <property type="entry name" value="Haloacid_Dehalogenase"/>
    <property type="match status" value="1"/>
</dbReference>
<evidence type="ECO:0000256" key="9">
    <source>
        <dbReference type="ARBA" id="ARBA00022842"/>
    </source>
</evidence>
<evidence type="ECO:0000256" key="13">
    <source>
        <dbReference type="ARBA" id="ARBA00048523"/>
    </source>
</evidence>
<evidence type="ECO:0000256" key="11">
    <source>
        <dbReference type="ARBA" id="ARBA00031693"/>
    </source>
</evidence>
<evidence type="ECO:0000256" key="7">
    <source>
        <dbReference type="ARBA" id="ARBA00022723"/>
    </source>
</evidence>
<dbReference type="InterPro" id="IPR036412">
    <property type="entry name" value="HAD-like_sf"/>
</dbReference>
<organism evidence="15 16">
    <name type="scientific">Achromobacter ruhlandii</name>
    <dbReference type="NCBI Taxonomy" id="72557"/>
    <lineage>
        <taxon>Bacteria</taxon>
        <taxon>Pseudomonadati</taxon>
        <taxon>Pseudomonadota</taxon>
        <taxon>Betaproteobacteria</taxon>
        <taxon>Burkholderiales</taxon>
        <taxon>Alcaligenaceae</taxon>
        <taxon>Achromobacter</taxon>
    </lineage>
</organism>
<dbReference type="AlphaFoldDB" id="A0A2M9GR76"/>
<dbReference type="GO" id="GO:0005737">
    <property type="term" value="C:cytoplasm"/>
    <property type="evidence" value="ECO:0007669"/>
    <property type="project" value="TreeGrafter"/>
</dbReference>
<dbReference type="Pfam" id="PF12710">
    <property type="entry name" value="HAD"/>
    <property type="match status" value="1"/>
</dbReference>
<dbReference type="EC" id="3.1.3.3" evidence="4"/>
<dbReference type="Gene3D" id="3.40.50.1000">
    <property type="entry name" value="HAD superfamily/HAD-like"/>
    <property type="match status" value="1"/>
</dbReference>
<sequence length="244" mass="26229">MQDFQSDAGLHWRGIEPPLALSDYKVIAFDMDSTLIAIETLDEMADLMGKKAEVAALTEAAMRGEIVDYKQSLRQRVALLAGMPAAALDEVYDRRLTLNPGVEALISACKAAGLFCLLVTGGFTCVTDRLRVRLGLDDVRANVLEIVDGRLTGRLLPQAWGDLCDGEEKRRKLLEVCAALGVGPERAIAVGDGANDLPMLRTAGLSVAYHAKPAVRREAKVAIDQGGLDQLLRLFSAGKAQARG</sequence>
<dbReference type="PANTHER" id="PTHR43344">
    <property type="entry name" value="PHOSPHOSERINE PHOSPHATASE"/>
    <property type="match status" value="1"/>
</dbReference>
<comment type="catalytic activity">
    <reaction evidence="13">
        <text>O-phospho-D-serine + H2O = D-serine + phosphate</text>
        <dbReference type="Rhea" id="RHEA:24873"/>
        <dbReference type="ChEBI" id="CHEBI:15377"/>
        <dbReference type="ChEBI" id="CHEBI:35247"/>
        <dbReference type="ChEBI" id="CHEBI:43474"/>
        <dbReference type="ChEBI" id="CHEBI:58680"/>
        <dbReference type="EC" id="3.1.3.3"/>
    </reaction>
</comment>
<evidence type="ECO:0000256" key="1">
    <source>
        <dbReference type="ARBA" id="ARBA00001946"/>
    </source>
</evidence>
<keyword evidence="6" id="KW-0028">Amino-acid biosynthesis</keyword>
<evidence type="ECO:0000256" key="8">
    <source>
        <dbReference type="ARBA" id="ARBA00022801"/>
    </source>
</evidence>
<comment type="catalytic activity">
    <reaction evidence="12">
        <text>O-phospho-L-serine + H2O = L-serine + phosphate</text>
        <dbReference type="Rhea" id="RHEA:21208"/>
        <dbReference type="ChEBI" id="CHEBI:15377"/>
        <dbReference type="ChEBI" id="CHEBI:33384"/>
        <dbReference type="ChEBI" id="CHEBI:43474"/>
        <dbReference type="ChEBI" id="CHEBI:57524"/>
        <dbReference type="EC" id="3.1.3.3"/>
    </reaction>
</comment>
<dbReference type="Proteomes" id="UP000494122">
    <property type="component" value="Unassembled WGS sequence"/>
</dbReference>
<dbReference type="SUPFAM" id="SSF56784">
    <property type="entry name" value="HAD-like"/>
    <property type="match status" value="1"/>
</dbReference>
<keyword evidence="8 15" id="KW-0378">Hydrolase</keyword>
<comment type="similarity">
    <text evidence="3">Belongs to the HAD-like hydrolase superfamily. SerB family.</text>
</comment>
<keyword evidence="7" id="KW-0479">Metal-binding</keyword>
<accession>A0A2M9GR76</accession>
<dbReference type="RefSeq" id="WP_100509370.1">
    <property type="nucleotide sequence ID" value="NZ_CADILE010000004.1"/>
</dbReference>
<dbReference type="UniPathway" id="UPA00135">
    <property type="reaction ID" value="UER00198"/>
</dbReference>
<dbReference type="GO" id="GO:0000287">
    <property type="term" value="F:magnesium ion binding"/>
    <property type="evidence" value="ECO:0007669"/>
    <property type="project" value="TreeGrafter"/>
</dbReference>
<feature type="active site" description="Proton donor" evidence="14">
    <location>
        <position position="32"/>
    </location>
</feature>
<dbReference type="PANTHER" id="PTHR43344:SF2">
    <property type="entry name" value="PHOSPHOSERINE PHOSPHATASE"/>
    <property type="match status" value="1"/>
</dbReference>
<evidence type="ECO:0000256" key="4">
    <source>
        <dbReference type="ARBA" id="ARBA00012640"/>
    </source>
</evidence>
<name>A0A2M9GR76_9BURK</name>
<evidence type="ECO:0000256" key="14">
    <source>
        <dbReference type="PIRSR" id="PIRSR604469-1"/>
    </source>
</evidence>
<reference evidence="15 16" key="1">
    <citation type="submission" date="2020-04" db="EMBL/GenBank/DDBJ databases">
        <authorList>
            <person name="De Canck E."/>
        </authorList>
    </citation>
    <scope>NUCLEOTIDE SEQUENCE [LARGE SCALE GENOMIC DNA]</scope>
    <source>
        <strain evidence="15 16">LMG 3328</strain>
    </source>
</reference>